<keyword evidence="3" id="KW-0547">Nucleotide-binding</keyword>
<keyword evidence="4 6" id="KW-0067">ATP-binding</keyword>
<reference evidence="6 7" key="1">
    <citation type="submission" date="2020-08" db="EMBL/GenBank/DDBJ databases">
        <title>Genomic Encyclopedia of Type Strains, Phase IV (KMG-IV): sequencing the most valuable type-strain genomes for metagenomic binning, comparative biology and taxonomic classification.</title>
        <authorList>
            <person name="Goeker M."/>
        </authorList>
    </citation>
    <scope>NUCLEOTIDE SEQUENCE [LARGE SCALE GENOMIC DNA]</scope>
    <source>
        <strain evidence="6 7">DSM 101465</strain>
    </source>
</reference>
<dbReference type="InterPro" id="IPR027417">
    <property type="entry name" value="P-loop_NTPase"/>
</dbReference>
<comment type="similarity">
    <text evidence="1">Belongs to the ABC transporter superfamily.</text>
</comment>
<dbReference type="InterPro" id="IPR050166">
    <property type="entry name" value="ABC_transporter_ATP-bind"/>
</dbReference>
<dbReference type="PANTHER" id="PTHR42788:SF20">
    <property type="entry name" value="ABC TRANSPORTER ATP-BINDING PROTEIN"/>
    <property type="match status" value="1"/>
</dbReference>
<dbReference type="GO" id="GO:0016887">
    <property type="term" value="F:ATP hydrolysis activity"/>
    <property type="evidence" value="ECO:0007669"/>
    <property type="project" value="InterPro"/>
</dbReference>
<gene>
    <name evidence="6" type="ORF">HNQ73_001663</name>
</gene>
<evidence type="ECO:0000256" key="2">
    <source>
        <dbReference type="ARBA" id="ARBA00022448"/>
    </source>
</evidence>
<dbReference type="Proteomes" id="UP000588017">
    <property type="component" value="Unassembled WGS sequence"/>
</dbReference>
<dbReference type="Gene3D" id="3.40.50.300">
    <property type="entry name" value="P-loop containing nucleotide triphosphate hydrolases"/>
    <property type="match status" value="1"/>
</dbReference>
<dbReference type="AlphaFoldDB" id="A0A841K7J5"/>
<feature type="domain" description="ABC transporter" evidence="5">
    <location>
        <begin position="3"/>
        <end position="233"/>
    </location>
</feature>
<sequence>MQLIADHIAHAYGPLPVLDDISFAVGPGEVVAIVGPSGCGKSTLLRILGGLEKPQAGRALVAGAPPSASLNPLTFVFQDFALLPWRTVEGNVRLVLEGHGLTQAAMDETVRDVLSRTRLTDFARTYPKQLSGGMRQRVGIARALAVRPALLLMDEPLSALDAQTRELLMDDLVELVSGDSAEALGMVYVTHNLDEAVRLADRILVLSRRPGRVRETVTITADRRARRSDDPGLVRRARELWELIRADAAEADRELADVETIDG</sequence>
<dbReference type="PROSITE" id="PS00211">
    <property type="entry name" value="ABC_TRANSPORTER_1"/>
    <property type="match status" value="1"/>
</dbReference>
<dbReference type="PANTHER" id="PTHR42788">
    <property type="entry name" value="TAURINE IMPORT ATP-BINDING PROTEIN-RELATED"/>
    <property type="match status" value="1"/>
</dbReference>
<dbReference type="InterPro" id="IPR003439">
    <property type="entry name" value="ABC_transporter-like_ATP-bd"/>
</dbReference>
<evidence type="ECO:0000313" key="6">
    <source>
        <dbReference type="EMBL" id="MBB6168040.1"/>
    </source>
</evidence>
<evidence type="ECO:0000256" key="1">
    <source>
        <dbReference type="ARBA" id="ARBA00005417"/>
    </source>
</evidence>
<accession>A0A841K7J5</accession>
<name>A0A841K7J5_9HYPH</name>
<dbReference type="SMART" id="SM00382">
    <property type="entry name" value="AAA"/>
    <property type="match status" value="1"/>
</dbReference>
<dbReference type="SUPFAM" id="SSF52540">
    <property type="entry name" value="P-loop containing nucleoside triphosphate hydrolases"/>
    <property type="match status" value="1"/>
</dbReference>
<dbReference type="InterPro" id="IPR003593">
    <property type="entry name" value="AAA+_ATPase"/>
</dbReference>
<dbReference type="InterPro" id="IPR017871">
    <property type="entry name" value="ABC_transporter-like_CS"/>
</dbReference>
<evidence type="ECO:0000259" key="5">
    <source>
        <dbReference type="PROSITE" id="PS50893"/>
    </source>
</evidence>
<dbReference type="PROSITE" id="PS50893">
    <property type="entry name" value="ABC_TRANSPORTER_2"/>
    <property type="match status" value="1"/>
</dbReference>
<organism evidence="6 7">
    <name type="scientific">Chelatococcus composti</name>
    <dbReference type="NCBI Taxonomy" id="1743235"/>
    <lineage>
        <taxon>Bacteria</taxon>
        <taxon>Pseudomonadati</taxon>
        <taxon>Pseudomonadota</taxon>
        <taxon>Alphaproteobacteria</taxon>
        <taxon>Hyphomicrobiales</taxon>
        <taxon>Chelatococcaceae</taxon>
        <taxon>Chelatococcus</taxon>
    </lineage>
</organism>
<evidence type="ECO:0000256" key="4">
    <source>
        <dbReference type="ARBA" id="ARBA00022840"/>
    </source>
</evidence>
<keyword evidence="7" id="KW-1185">Reference proteome</keyword>
<keyword evidence="2" id="KW-0813">Transport</keyword>
<proteinExistence type="inferred from homology"/>
<dbReference type="GO" id="GO:0005524">
    <property type="term" value="F:ATP binding"/>
    <property type="evidence" value="ECO:0007669"/>
    <property type="project" value="UniProtKB-KW"/>
</dbReference>
<dbReference type="RefSeq" id="WP_183334092.1">
    <property type="nucleotide sequence ID" value="NZ_BMHX01000003.1"/>
</dbReference>
<dbReference type="CDD" id="cd03293">
    <property type="entry name" value="ABC_NrtD_SsuB_transporters"/>
    <property type="match status" value="1"/>
</dbReference>
<protein>
    <submittedName>
        <fullName evidence="6">NitT/TauT family transport system ATP-binding protein</fullName>
    </submittedName>
</protein>
<evidence type="ECO:0000256" key="3">
    <source>
        <dbReference type="ARBA" id="ARBA00022741"/>
    </source>
</evidence>
<dbReference type="EMBL" id="JACHEH010000003">
    <property type="protein sequence ID" value="MBB6168040.1"/>
    <property type="molecule type" value="Genomic_DNA"/>
</dbReference>
<evidence type="ECO:0000313" key="7">
    <source>
        <dbReference type="Proteomes" id="UP000588017"/>
    </source>
</evidence>
<dbReference type="Pfam" id="PF00005">
    <property type="entry name" value="ABC_tran"/>
    <property type="match status" value="1"/>
</dbReference>
<comment type="caution">
    <text evidence="6">The sequence shown here is derived from an EMBL/GenBank/DDBJ whole genome shotgun (WGS) entry which is preliminary data.</text>
</comment>